<comment type="caution">
    <text evidence="8">The sequence shown here is derived from an EMBL/GenBank/DDBJ whole genome shotgun (WGS) entry which is preliminary data.</text>
</comment>
<evidence type="ECO:0000256" key="1">
    <source>
        <dbReference type="ARBA" id="ARBA00004651"/>
    </source>
</evidence>
<keyword evidence="3" id="KW-1003">Cell membrane</keyword>
<feature type="transmembrane region" description="Helical" evidence="7">
    <location>
        <begin position="250"/>
        <end position="274"/>
    </location>
</feature>
<keyword evidence="4 7" id="KW-0812">Transmembrane</keyword>
<feature type="transmembrane region" description="Helical" evidence="7">
    <location>
        <begin position="320"/>
        <end position="342"/>
    </location>
</feature>
<sequence length="389" mass="42117">MTLILEVFTRFFILGCTSFGGPAAHLGYFHKEFVENRQWLSKESYAQFVMLSQVMPGPGSSQVGFAIGYHRAGWCGAMAAFIGFTLPSVCLMLLLVWGNINLQTNAFLAFWMHALTMLATVVVADACYSMWKQFCKDMTTRIIAMVSVVFLTVWSFGYGAVILLFIMGIVGSLLPVQGKQVAAERLEVRFANVSGLLAIVLFLLSFVSFSSLILTVFFDYYQAGSLVFGGGHVILPLLQNALDQFPEDIILAAYALAQSVPGPMFTVATFLGGITGAESGGVSSLVILGGIATIGVFLPGLLLMMFAVHHWKRLATVPRVNAAIVALNATVVGLLIYVFASVVLPHSILGPLDAIVMLAGGGWLFYKRPSVLLLLLVFSTIAWIRYLVA</sequence>
<feature type="transmembrane region" description="Helical" evidence="7">
    <location>
        <begin position="220"/>
        <end position="238"/>
    </location>
</feature>
<evidence type="ECO:0000256" key="3">
    <source>
        <dbReference type="ARBA" id="ARBA00022475"/>
    </source>
</evidence>
<dbReference type="Proteomes" id="UP001149719">
    <property type="component" value="Unassembled WGS sequence"/>
</dbReference>
<dbReference type="NCBIfam" id="TIGR00937">
    <property type="entry name" value="2A51"/>
    <property type="match status" value="1"/>
</dbReference>
<organism evidence="8 9">
    <name type="scientific">Marinomonas phaeophyticola</name>
    <dbReference type="NCBI Taxonomy" id="3004091"/>
    <lineage>
        <taxon>Bacteria</taxon>
        <taxon>Pseudomonadati</taxon>
        <taxon>Pseudomonadota</taxon>
        <taxon>Gammaproteobacteria</taxon>
        <taxon>Oceanospirillales</taxon>
        <taxon>Oceanospirillaceae</taxon>
        <taxon>Marinomonas</taxon>
    </lineage>
</organism>
<evidence type="ECO:0000256" key="6">
    <source>
        <dbReference type="ARBA" id="ARBA00023136"/>
    </source>
</evidence>
<dbReference type="PIRSF" id="PIRSF004810">
    <property type="entry name" value="ChrA"/>
    <property type="match status" value="1"/>
</dbReference>
<feature type="transmembrane region" description="Helical" evidence="7">
    <location>
        <begin position="286"/>
        <end position="308"/>
    </location>
</feature>
<feature type="transmembrane region" description="Helical" evidence="7">
    <location>
        <begin position="190"/>
        <end position="214"/>
    </location>
</feature>
<accession>A0ABT4JYT7</accession>
<evidence type="ECO:0000256" key="5">
    <source>
        <dbReference type="ARBA" id="ARBA00022989"/>
    </source>
</evidence>
<feature type="transmembrane region" description="Helical" evidence="7">
    <location>
        <begin position="110"/>
        <end position="131"/>
    </location>
</feature>
<dbReference type="EMBL" id="JAPUBN010000024">
    <property type="protein sequence ID" value="MCZ2723565.1"/>
    <property type="molecule type" value="Genomic_DNA"/>
</dbReference>
<evidence type="ECO:0000256" key="2">
    <source>
        <dbReference type="ARBA" id="ARBA00005262"/>
    </source>
</evidence>
<keyword evidence="6 7" id="KW-0472">Membrane</keyword>
<keyword evidence="9" id="KW-1185">Reference proteome</keyword>
<feature type="transmembrane region" description="Helical" evidence="7">
    <location>
        <begin position="160"/>
        <end position="178"/>
    </location>
</feature>
<keyword evidence="5 7" id="KW-1133">Transmembrane helix</keyword>
<dbReference type="Pfam" id="PF02417">
    <property type="entry name" value="Chromate_transp"/>
    <property type="match status" value="2"/>
</dbReference>
<dbReference type="PANTHER" id="PTHR33567:SF3">
    <property type="entry name" value="CHROMATE ION TRANSPORTER (EUROFUNG)"/>
    <property type="match status" value="1"/>
</dbReference>
<evidence type="ECO:0000256" key="7">
    <source>
        <dbReference type="SAM" id="Phobius"/>
    </source>
</evidence>
<proteinExistence type="inferred from homology"/>
<dbReference type="InterPro" id="IPR003370">
    <property type="entry name" value="Chromate_transpt"/>
</dbReference>
<reference evidence="8" key="1">
    <citation type="submission" date="2022-12" db="EMBL/GenBank/DDBJ databases">
        <title>Marinomonas 15G1-11 sp. nov, isolated from marine algae.</title>
        <authorList>
            <person name="Butt M."/>
            <person name="Choi D.G."/>
            <person name="Kim J.M."/>
            <person name="Lee J.K."/>
            <person name="Baek J.H."/>
            <person name="Jeon C.O."/>
        </authorList>
    </citation>
    <scope>NUCLEOTIDE SEQUENCE</scope>
    <source>
        <strain evidence="8">15G1-11</strain>
    </source>
</reference>
<comment type="similarity">
    <text evidence="2">Belongs to the chromate ion transporter (CHR) (TC 2.A.51) family.</text>
</comment>
<gene>
    <name evidence="8" type="primary">chrA</name>
    <name evidence="8" type="ORF">O1D97_18605</name>
</gene>
<name>A0ABT4JYT7_9GAMM</name>
<evidence type="ECO:0000313" key="8">
    <source>
        <dbReference type="EMBL" id="MCZ2723565.1"/>
    </source>
</evidence>
<protein>
    <submittedName>
        <fullName evidence="8">Chromate efflux transporter</fullName>
    </submittedName>
</protein>
<dbReference type="RefSeq" id="WP_269127700.1">
    <property type="nucleotide sequence ID" value="NZ_JAPUBN010000024.1"/>
</dbReference>
<dbReference type="PANTHER" id="PTHR33567">
    <property type="entry name" value="CHROMATE ION TRANSPORTER (EUROFUNG)"/>
    <property type="match status" value="1"/>
</dbReference>
<feature type="transmembrane region" description="Helical" evidence="7">
    <location>
        <begin position="74"/>
        <end position="98"/>
    </location>
</feature>
<comment type="subcellular location">
    <subcellularLocation>
        <location evidence="1">Cell membrane</location>
        <topology evidence="1">Multi-pass membrane protein</topology>
    </subcellularLocation>
</comment>
<feature type="transmembrane region" description="Helical" evidence="7">
    <location>
        <begin position="348"/>
        <end position="366"/>
    </location>
</feature>
<feature type="transmembrane region" description="Helical" evidence="7">
    <location>
        <begin position="371"/>
        <end position="388"/>
    </location>
</feature>
<evidence type="ECO:0000256" key="4">
    <source>
        <dbReference type="ARBA" id="ARBA00022692"/>
    </source>
</evidence>
<dbReference type="InterPro" id="IPR014047">
    <property type="entry name" value="Chr_Tranpt_l_chain"/>
</dbReference>
<evidence type="ECO:0000313" key="9">
    <source>
        <dbReference type="Proteomes" id="UP001149719"/>
    </source>
</evidence>